<dbReference type="Pfam" id="PF07690">
    <property type="entry name" value="MFS_1"/>
    <property type="match status" value="1"/>
</dbReference>
<dbReference type="InterPro" id="IPR020846">
    <property type="entry name" value="MFS_dom"/>
</dbReference>
<dbReference type="OrthoDB" id="6730379at2759"/>
<evidence type="ECO:0000256" key="6">
    <source>
        <dbReference type="SAM" id="Phobius"/>
    </source>
</evidence>
<sequence length="531" mass="59280">MEGVQIRHDLEKGEIEQVDEVFEPQDAPETVIPDGFVETSPPEGWRRIFRRNPDIEFIREVAEADKTVLDPQEVKKVERKLYWLIVPALLVDFTFYYVDKTTLSYAALFGIKKDLNLSGTQYSNLGSIFYIGWLVWALPGNLMLAKFPLSKYLAINIMLWGIFLMAQGASKNYGDMVALRFVSGMFEAVADPCFVTMTGTWFTRKPQPTVIGIWYLGNGIGNALGGLLGYGIGHIKTSLASWRWEFIIIGAACSLWAIAMAILIPDAPHSSRWFSRRECVVIMSRKRHDHYTVDKRQLHWDQVWDTVKDVKTYLYFFLGFFANVPNGATTNFGTLLIQGFGFNDLNTTLLQVPYGTWICLVILASIYASHKVDHLNVRTYLMAGVTLLTVLGFALVAFTKGVAPRLIGYYLTGSSNAVFVLALSLVSGNVGGTTKKMLTSASIFIGVAVGNIVGPYSFIASEAPSYHTGVIVCMVSRAAEFVVILILRAALVIPNQRRDAKYAAGDARYDPKIHIVDDVTDRKNLHFRYVA</sequence>
<evidence type="ECO:0000256" key="1">
    <source>
        <dbReference type="ARBA" id="ARBA00004141"/>
    </source>
</evidence>
<dbReference type="SUPFAM" id="SSF103473">
    <property type="entry name" value="MFS general substrate transporter"/>
    <property type="match status" value="1"/>
</dbReference>
<dbReference type="Proteomes" id="UP000279259">
    <property type="component" value="Unassembled WGS sequence"/>
</dbReference>
<name>A0A427XMM6_9TREE</name>
<dbReference type="GO" id="GO:0016020">
    <property type="term" value="C:membrane"/>
    <property type="evidence" value="ECO:0007669"/>
    <property type="project" value="UniProtKB-SubCell"/>
</dbReference>
<feature type="transmembrane region" description="Helical" evidence="6">
    <location>
        <begin position="407"/>
        <end position="426"/>
    </location>
</feature>
<keyword evidence="4 6" id="KW-1133">Transmembrane helix</keyword>
<feature type="transmembrane region" description="Helical" evidence="6">
    <location>
        <begin position="465"/>
        <end position="491"/>
    </location>
</feature>
<evidence type="ECO:0000256" key="3">
    <source>
        <dbReference type="ARBA" id="ARBA00022692"/>
    </source>
</evidence>
<feature type="transmembrane region" description="Helical" evidence="6">
    <location>
        <begin position="438"/>
        <end position="459"/>
    </location>
</feature>
<organism evidence="8 9">
    <name type="scientific">Saitozyma podzolica</name>
    <dbReference type="NCBI Taxonomy" id="1890683"/>
    <lineage>
        <taxon>Eukaryota</taxon>
        <taxon>Fungi</taxon>
        <taxon>Dikarya</taxon>
        <taxon>Basidiomycota</taxon>
        <taxon>Agaricomycotina</taxon>
        <taxon>Tremellomycetes</taxon>
        <taxon>Tremellales</taxon>
        <taxon>Trimorphomycetaceae</taxon>
        <taxon>Saitozyma</taxon>
    </lineage>
</organism>
<dbReference type="PANTHER" id="PTHR43791:SF97">
    <property type="entry name" value="ALLANTOATE TRANSPORTER, PUTATIVE (AFU_ORTHOLOGUE AFUA_1G14700)-RELATED"/>
    <property type="match status" value="1"/>
</dbReference>
<evidence type="ECO:0000313" key="9">
    <source>
        <dbReference type="Proteomes" id="UP000279259"/>
    </source>
</evidence>
<proteinExistence type="predicted"/>
<evidence type="ECO:0000313" key="8">
    <source>
        <dbReference type="EMBL" id="RSH80120.1"/>
    </source>
</evidence>
<feature type="transmembrane region" description="Helical" evidence="6">
    <location>
        <begin position="349"/>
        <end position="368"/>
    </location>
</feature>
<feature type="transmembrane region" description="Helical" evidence="6">
    <location>
        <begin position="211"/>
        <end position="232"/>
    </location>
</feature>
<comment type="subcellular location">
    <subcellularLocation>
        <location evidence="1">Membrane</location>
        <topology evidence="1">Multi-pass membrane protein</topology>
    </subcellularLocation>
</comment>
<evidence type="ECO:0000256" key="5">
    <source>
        <dbReference type="ARBA" id="ARBA00023136"/>
    </source>
</evidence>
<feature type="domain" description="Major facilitator superfamily (MFS) profile" evidence="7">
    <location>
        <begin position="85"/>
        <end position="497"/>
    </location>
</feature>
<comment type="caution">
    <text evidence="8">The sequence shown here is derived from an EMBL/GenBank/DDBJ whole genome shotgun (WGS) entry which is preliminary data.</text>
</comment>
<evidence type="ECO:0000259" key="7">
    <source>
        <dbReference type="PROSITE" id="PS50850"/>
    </source>
</evidence>
<feature type="transmembrane region" description="Helical" evidence="6">
    <location>
        <begin position="81"/>
        <end position="98"/>
    </location>
</feature>
<keyword evidence="9" id="KW-1185">Reference proteome</keyword>
<dbReference type="AlphaFoldDB" id="A0A427XMM6"/>
<dbReference type="EMBL" id="RSCD01000037">
    <property type="protein sequence ID" value="RSH80120.1"/>
    <property type="molecule type" value="Genomic_DNA"/>
</dbReference>
<accession>A0A427XMM6</accession>
<evidence type="ECO:0000256" key="2">
    <source>
        <dbReference type="ARBA" id="ARBA00022448"/>
    </source>
</evidence>
<gene>
    <name evidence="8" type="ORF">EHS25_007322</name>
</gene>
<dbReference type="GO" id="GO:0022857">
    <property type="term" value="F:transmembrane transporter activity"/>
    <property type="evidence" value="ECO:0007669"/>
    <property type="project" value="InterPro"/>
</dbReference>
<keyword evidence="3 6" id="KW-0812">Transmembrane</keyword>
<keyword evidence="2" id="KW-0813">Transport</keyword>
<reference evidence="8 9" key="1">
    <citation type="submission" date="2018-11" db="EMBL/GenBank/DDBJ databases">
        <title>Genome sequence of Saitozyma podzolica DSM 27192.</title>
        <authorList>
            <person name="Aliyu H."/>
            <person name="Gorte O."/>
            <person name="Ochsenreither K."/>
        </authorList>
    </citation>
    <scope>NUCLEOTIDE SEQUENCE [LARGE SCALE GENOMIC DNA]</scope>
    <source>
        <strain evidence="8 9">DSM 27192</strain>
    </source>
</reference>
<protein>
    <recommendedName>
        <fullName evidence="7">Major facilitator superfamily (MFS) profile domain-containing protein</fullName>
    </recommendedName>
</protein>
<dbReference type="Gene3D" id="1.20.1250.20">
    <property type="entry name" value="MFS general substrate transporter like domains"/>
    <property type="match status" value="1"/>
</dbReference>
<evidence type="ECO:0000256" key="4">
    <source>
        <dbReference type="ARBA" id="ARBA00022989"/>
    </source>
</evidence>
<dbReference type="InterPro" id="IPR011701">
    <property type="entry name" value="MFS"/>
</dbReference>
<feature type="transmembrane region" description="Helical" evidence="6">
    <location>
        <begin position="127"/>
        <end position="145"/>
    </location>
</feature>
<dbReference type="InterPro" id="IPR036259">
    <property type="entry name" value="MFS_trans_sf"/>
</dbReference>
<feature type="transmembrane region" description="Helical" evidence="6">
    <location>
        <begin position="244"/>
        <end position="264"/>
    </location>
</feature>
<feature type="transmembrane region" description="Helical" evidence="6">
    <location>
        <begin position="380"/>
        <end position="401"/>
    </location>
</feature>
<keyword evidence="5 6" id="KW-0472">Membrane</keyword>
<dbReference type="PROSITE" id="PS50850">
    <property type="entry name" value="MFS"/>
    <property type="match status" value="1"/>
</dbReference>
<feature type="transmembrane region" description="Helical" evidence="6">
    <location>
        <begin position="152"/>
        <end position="170"/>
    </location>
</feature>
<dbReference type="PANTHER" id="PTHR43791">
    <property type="entry name" value="PERMEASE-RELATED"/>
    <property type="match status" value="1"/>
</dbReference>